<dbReference type="CDD" id="cd07332">
    <property type="entry name" value="M48C_Oma1_like"/>
    <property type="match status" value="1"/>
</dbReference>
<evidence type="ECO:0000313" key="9">
    <source>
        <dbReference type="EMBL" id="MFD2264804.1"/>
    </source>
</evidence>
<name>A0ABW5DWC4_9PROT</name>
<keyword evidence="1 6" id="KW-0645">Protease</keyword>
<evidence type="ECO:0000256" key="4">
    <source>
        <dbReference type="ARBA" id="ARBA00022833"/>
    </source>
</evidence>
<dbReference type="RefSeq" id="WP_379877934.1">
    <property type="nucleotide sequence ID" value="NZ_JBHUIP010000014.1"/>
</dbReference>
<evidence type="ECO:0000256" key="2">
    <source>
        <dbReference type="ARBA" id="ARBA00022723"/>
    </source>
</evidence>
<evidence type="ECO:0000256" key="6">
    <source>
        <dbReference type="RuleBase" id="RU003983"/>
    </source>
</evidence>
<comment type="caution">
    <text evidence="9">The sequence shown here is derived from an EMBL/GenBank/DDBJ whole genome shotgun (WGS) entry which is preliminary data.</text>
</comment>
<evidence type="ECO:0000259" key="8">
    <source>
        <dbReference type="Pfam" id="PF01435"/>
    </source>
</evidence>
<keyword evidence="7" id="KW-0812">Transmembrane</keyword>
<keyword evidence="2" id="KW-0479">Metal-binding</keyword>
<evidence type="ECO:0000256" key="7">
    <source>
        <dbReference type="SAM" id="Phobius"/>
    </source>
</evidence>
<dbReference type="InterPro" id="IPR051156">
    <property type="entry name" value="Mito/Outer_Membr_Metalloprot"/>
</dbReference>
<keyword evidence="3 6" id="KW-0378">Hydrolase</keyword>
<evidence type="ECO:0000256" key="5">
    <source>
        <dbReference type="ARBA" id="ARBA00023049"/>
    </source>
</evidence>
<organism evidence="9 10">
    <name type="scientific">Lacibacterium aquatile</name>
    <dbReference type="NCBI Taxonomy" id="1168082"/>
    <lineage>
        <taxon>Bacteria</taxon>
        <taxon>Pseudomonadati</taxon>
        <taxon>Pseudomonadota</taxon>
        <taxon>Alphaproteobacteria</taxon>
        <taxon>Rhodospirillales</taxon>
        <taxon>Rhodospirillaceae</taxon>
    </lineage>
</organism>
<dbReference type="PANTHER" id="PTHR22726">
    <property type="entry name" value="METALLOENDOPEPTIDASE OMA1"/>
    <property type="match status" value="1"/>
</dbReference>
<evidence type="ECO:0000256" key="1">
    <source>
        <dbReference type="ARBA" id="ARBA00022670"/>
    </source>
</evidence>
<accession>A0ABW5DWC4</accession>
<gene>
    <name evidence="9" type="ORF">ACFSM5_18000</name>
</gene>
<proteinExistence type="inferred from homology"/>
<dbReference type="Pfam" id="PF01435">
    <property type="entry name" value="Peptidase_M48"/>
    <property type="match status" value="1"/>
</dbReference>
<evidence type="ECO:0000313" key="10">
    <source>
        <dbReference type="Proteomes" id="UP001597295"/>
    </source>
</evidence>
<dbReference type="InterPro" id="IPR001915">
    <property type="entry name" value="Peptidase_M48"/>
</dbReference>
<reference evidence="10" key="1">
    <citation type="journal article" date="2019" name="Int. J. Syst. Evol. Microbiol.">
        <title>The Global Catalogue of Microorganisms (GCM) 10K type strain sequencing project: providing services to taxonomists for standard genome sequencing and annotation.</title>
        <authorList>
            <consortium name="The Broad Institute Genomics Platform"/>
            <consortium name="The Broad Institute Genome Sequencing Center for Infectious Disease"/>
            <person name="Wu L."/>
            <person name="Ma J."/>
        </authorList>
    </citation>
    <scope>NUCLEOTIDE SEQUENCE [LARGE SCALE GENOMIC DNA]</scope>
    <source>
        <strain evidence="10">CGMCC 1.19062</strain>
    </source>
</reference>
<dbReference type="Gene3D" id="3.30.2010.10">
    <property type="entry name" value="Metalloproteases ('zincins'), catalytic domain"/>
    <property type="match status" value="1"/>
</dbReference>
<feature type="transmembrane region" description="Helical" evidence="7">
    <location>
        <begin position="101"/>
        <end position="123"/>
    </location>
</feature>
<keyword evidence="7" id="KW-1133">Transmembrane helix</keyword>
<keyword evidence="5 6" id="KW-0482">Metalloprotease</keyword>
<keyword evidence="10" id="KW-1185">Reference proteome</keyword>
<dbReference type="PANTHER" id="PTHR22726:SF1">
    <property type="entry name" value="METALLOENDOPEPTIDASE OMA1, MITOCHONDRIAL"/>
    <property type="match status" value="1"/>
</dbReference>
<comment type="cofactor">
    <cofactor evidence="6">
        <name>Zn(2+)</name>
        <dbReference type="ChEBI" id="CHEBI:29105"/>
    </cofactor>
    <text evidence="6">Binds 1 zinc ion per subunit.</text>
</comment>
<dbReference type="Proteomes" id="UP001597295">
    <property type="component" value="Unassembled WGS sequence"/>
</dbReference>
<comment type="similarity">
    <text evidence="6">Belongs to the peptidase M48 family.</text>
</comment>
<dbReference type="EMBL" id="JBHUIP010000014">
    <property type="protein sequence ID" value="MFD2264804.1"/>
    <property type="molecule type" value="Genomic_DNA"/>
</dbReference>
<keyword evidence="7" id="KW-0472">Membrane</keyword>
<keyword evidence="4 6" id="KW-0862">Zinc</keyword>
<sequence length="359" mass="38259">MADGILPVYRFFDGEVAVPREVWAVVDTGALTLVDIHTRHERARWPRADLRSVPAASKEDAVVLTLGNTSAARLITDGDLLFQLGGPPPFTGGTRQEKLKAFGWVGAFGVAALAIYFGLPLLARFALIPILPASFERGLGTSVEGQMVTLLKAMGGGSGRRCADLETSPELSAMARPLGEVAQLDPPLTLTVYDLYVPNAFAMPGNRVAVTRGLLDRLRTTDQLAGVVAHEVSHLRTRDPMTRLIASFGWQAIFGLIFGQGVGGGVAQHVLLSADSRAVETRADAGGVELLAALGWRQTGLADALERIDRRAKETGERTALSYLMSHPPTADRKTALAQAGEGKSAPPADYTILQKLCS</sequence>
<evidence type="ECO:0000256" key="3">
    <source>
        <dbReference type="ARBA" id="ARBA00022801"/>
    </source>
</evidence>
<feature type="domain" description="Peptidase M48" evidence="8">
    <location>
        <begin position="189"/>
        <end position="338"/>
    </location>
</feature>
<protein>
    <submittedName>
        <fullName evidence="9">M48 family metallopeptidase</fullName>
    </submittedName>
</protein>